<reference evidence="3 4" key="1">
    <citation type="submission" date="2024-02" db="EMBL/GenBank/DDBJ databases">
        <authorList>
            <person name="Chen Y."/>
            <person name="Shah S."/>
            <person name="Dougan E. K."/>
            <person name="Thang M."/>
            <person name="Chan C."/>
        </authorList>
    </citation>
    <scope>NUCLEOTIDE SEQUENCE [LARGE SCALE GENOMIC DNA]</scope>
</reference>
<feature type="transmembrane region" description="Helical" evidence="1">
    <location>
        <begin position="315"/>
        <end position="337"/>
    </location>
</feature>
<feature type="transmembrane region" description="Helical" evidence="1">
    <location>
        <begin position="447"/>
        <end position="467"/>
    </location>
</feature>
<dbReference type="Proteomes" id="UP001642484">
    <property type="component" value="Unassembled WGS sequence"/>
</dbReference>
<dbReference type="SMART" id="SM00225">
    <property type="entry name" value="BTB"/>
    <property type="match status" value="1"/>
</dbReference>
<dbReference type="InterPro" id="IPR051481">
    <property type="entry name" value="BTB-POZ/Galectin-3-binding"/>
</dbReference>
<sequence length="754" mass="84714">MANKKRKLTASFLEIPEEKDTLLRSWRSGEHSDWTLTLGDHEFKVHKVIVATGERASAFLAAAFRKHVGDAEEHTDLTALLPRQCWPHFEAVLDFIYSDKLDIQADSWGPLVKTADVLQMGTLYTKCVEVKQGSGVCENSQAALAESIVADSKAPTPATIEKILSPLSEASEGDSELSQVVQMSSRMRKTQDLEVDAEMVRGIPLQLALRSLGKAFRRSPESMTEEQCARLFEQTTGVEQFDLFISHTWQTPGRWKYLSFILQSSWKLCISLWLILALVAWLLCIYDLFPMPFQYTSSSVVQADSQTDVEIECPLGILILVTPILASFIGCLAYPYLPCVRSKFCFYDAASIHQADPVLMRRGIYGIGGFLRVSKELRVLWSPPYLERLWCVFELAAYRHANPKGKLVFAPLFVEMVALALWLNAVLTTSLLWCTLFAEMTNRAQVLLWFVTTWPLIAVLHLSRNCLCEKNQLLRNLAEFDLHKAHCLLDSDEQFVHQAVQEWYGSAESFNRYVRGPMRQELLEYDVRLSLPLPYYAQVWLVYVSASLEELLSLMKGGIPMATARAFGCGHTIGMTLWIVMSLKLMLKLCDRYSAPHPNPLCNCGKSLLIYFVTMMIICVGSIVSFASIQSQLAGNAFLSSEDAERHAPRLAIDAVELQLGGRLQEEVIHIAVDLMASCFKSMKNSDLVMQPVEVLRVLLQRDDLEIDNEDAVFDVLQELSNSLDKATTMLTGLLWSGVADCRDSLQAGCCRSP</sequence>
<protein>
    <recommendedName>
        <fullName evidence="2">BTB domain-containing protein</fullName>
    </recommendedName>
</protein>
<evidence type="ECO:0000313" key="3">
    <source>
        <dbReference type="EMBL" id="CAK9014702.1"/>
    </source>
</evidence>
<dbReference type="EMBL" id="CAXAMN010005592">
    <property type="protein sequence ID" value="CAK9014702.1"/>
    <property type="molecule type" value="Genomic_DNA"/>
</dbReference>
<gene>
    <name evidence="3" type="ORF">CCMP2556_LOCUS11800</name>
</gene>
<feature type="transmembrane region" description="Helical" evidence="1">
    <location>
        <begin position="268"/>
        <end position="289"/>
    </location>
</feature>
<dbReference type="InterPro" id="IPR000210">
    <property type="entry name" value="BTB/POZ_dom"/>
</dbReference>
<evidence type="ECO:0000313" key="4">
    <source>
        <dbReference type="Proteomes" id="UP001642484"/>
    </source>
</evidence>
<evidence type="ECO:0000256" key="1">
    <source>
        <dbReference type="SAM" id="Phobius"/>
    </source>
</evidence>
<evidence type="ECO:0000259" key="2">
    <source>
        <dbReference type="PROSITE" id="PS50097"/>
    </source>
</evidence>
<dbReference type="Pfam" id="PF00651">
    <property type="entry name" value="BTB"/>
    <property type="match status" value="1"/>
</dbReference>
<dbReference type="SUPFAM" id="SSF54695">
    <property type="entry name" value="POZ domain"/>
    <property type="match status" value="1"/>
</dbReference>
<feature type="transmembrane region" description="Helical" evidence="1">
    <location>
        <begin position="564"/>
        <end position="587"/>
    </location>
</feature>
<dbReference type="Gene3D" id="3.30.710.10">
    <property type="entry name" value="Potassium Channel Kv1.1, Chain A"/>
    <property type="match status" value="1"/>
</dbReference>
<feature type="domain" description="BTB" evidence="2">
    <location>
        <begin position="32"/>
        <end position="105"/>
    </location>
</feature>
<accession>A0ABP0JJV9</accession>
<name>A0ABP0JJV9_9DINO</name>
<dbReference type="PROSITE" id="PS50097">
    <property type="entry name" value="BTB"/>
    <property type="match status" value="1"/>
</dbReference>
<dbReference type="CDD" id="cd18186">
    <property type="entry name" value="BTB_POZ_ZBTB_KLHL-like"/>
    <property type="match status" value="1"/>
</dbReference>
<dbReference type="PANTHER" id="PTHR24410:SF23">
    <property type="entry name" value="BTB DOMAIN-CONTAINING PROTEIN-RELATED"/>
    <property type="match status" value="1"/>
</dbReference>
<keyword evidence="1" id="KW-0812">Transmembrane</keyword>
<dbReference type="PANTHER" id="PTHR24410">
    <property type="entry name" value="HL07962P-RELATED"/>
    <property type="match status" value="1"/>
</dbReference>
<keyword evidence="1" id="KW-0472">Membrane</keyword>
<organism evidence="3 4">
    <name type="scientific">Durusdinium trenchii</name>
    <dbReference type="NCBI Taxonomy" id="1381693"/>
    <lineage>
        <taxon>Eukaryota</taxon>
        <taxon>Sar</taxon>
        <taxon>Alveolata</taxon>
        <taxon>Dinophyceae</taxon>
        <taxon>Suessiales</taxon>
        <taxon>Symbiodiniaceae</taxon>
        <taxon>Durusdinium</taxon>
    </lineage>
</organism>
<keyword evidence="1" id="KW-1133">Transmembrane helix</keyword>
<keyword evidence="4" id="KW-1185">Reference proteome</keyword>
<comment type="caution">
    <text evidence="3">The sequence shown here is derived from an EMBL/GenBank/DDBJ whole genome shotgun (WGS) entry which is preliminary data.</text>
</comment>
<dbReference type="InterPro" id="IPR011333">
    <property type="entry name" value="SKP1/BTB/POZ_sf"/>
</dbReference>
<proteinExistence type="predicted"/>
<feature type="transmembrane region" description="Helical" evidence="1">
    <location>
        <begin position="407"/>
        <end position="427"/>
    </location>
</feature>
<feature type="transmembrane region" description="Helical" evidence="1">
    <location>
        <begin position="608"/>
        <end position="629"/>
    </location>
</feature>